<dbReference type="RefSeq" id="WP_154537613.1">
    <property type="nucleotide sequence ID" value="NZ_JAQYHJ010000091.1"/>
</dbReference>
<reference evidence="1 2" key="1">
    <citation type="submission" date="2019-08" db="EMBL/GenBank/DDBJ databases">
        <title>In-depth cultivation of the pig gut microbiome towards novel bacterial diversity and tailored functional studies.</title>
        <authorList>
            <person name="Wylensek D."/>
            <person name="Hitch T.C.A."/>
            <person name="Clavel T."/>
        </authorList>
    </citation>
    <scope>NUCLEOTIDE SEQUENCE [LARGE SCALE GENOMIC DNA]</scope>
    <source>
        <strain evidence="1 2">WCA-SAB-591-4A-A</strain>
    </source>
</reference>
<dbReference type="Proteomes" id="UP000440713">
    <property type="component" value="Unassembled WGS sequence"/>
</dbReference>
<comment type="caution">
    <text evidence="1">The sequence shown here is derived from an EMBL/GenBank/DDBJ whole genome shotgun (WGS) entry which is preliminary data.</text>
</comment>
<evidence type="ECO:0000313" key="2">
    <source>
        <dbReference type="Proteomes" id="UP000440713"/>
    </source>
</evidence>
<dbReference type="AlphaFoldDB" id="A0A6N7XF34"/>
<name>A0A6N7XF34_9FIRM</name>
<accession>A0A6N7XF34</accession>
<sequence length="72" mass="8920">MDEKKKSIYINRKFMNENQKIFQEKQRIAVEKFGELFEDEIFFALELVYNQEFKQEINKEYKKIINSSKYIN</sequence>
<proteinExistence type="predicted"/>
<protein>
    <submittedName>
        <fullName evidence="1">Uncharacterized protein</fullName>
    </submittedName>
</protein>
<organism evidence="1 2">
    <name type="scientific">Peptostreptococcus porci</name>
    <dbReference type="NCBI Taxonomy" id="2652282"/>
    <lineage>
        <taxon>Bacteria</taxon>
        <taxon>Bacillati</taxon>
        <taxon>Bacillota</taxon>
        <taxon>Clostridia</taxon>
        <taxon>Peptostreptococcales</taxon>
        <taxon>Peptostreptococcaceae</taxon>
        <taxon>Peptostreptococcus</taxon>
    </lineage>
</organism>
<dbReference type="EMBL" id="VUNE01000002">
    <property type="protein sequence ID" value="MST62213.1"/>
    <property type="molecule type" value="Genomic_DNA"/>
</dbReference>
<keyword evidence="2" id="KW-1185">Reference proteome</keyword>
<evidence type="ECO:0000313" key="1">
    <source>
        <dbReference type="EMBL" id="MST62213.1"/>
    </source>
</evidence>
<gene>
    <name evidence="1" type="ORF">FYJ71_04385</name>
</gene>